<dbReference type="PANTHER" id="PTHR47074">
    <property type="entry name" value="BNAC02G40300D PROTEIN"/>
    <property type="match status" value="1"/>
</dbReference>
<dbReference type="PANTHER" id="PTHR47074:SF11">
    <property type="entry name" value="REVERSE TRANSCRIPTASE-LIKE PROTEIN"/>
    <property type="match status" value="1"/>
</dbReference>
<sequence>MNMEDVRVELIKCQLAKETINKIWELVKSKQLKVNGKKVQSPAIHSWKPPSENFLQINTDGTYDQNTRTGGWGFVVRDSKGEVLLAGAGKFMRAASAIQTVVVAALKAIQQAAQLGMTHIILETVINFLETEEFESCRAKLPFSKKLAKFSILGVGTHESGRKNVIILTAEAQEKRGSWAGNYCVKGEVGELRMAECLRT</sequence>
<protein>
    <recommendedName>
        <fullName evidence="1">RNase H type-1 domain-containing protein</fullName>
    </recommendedName>
</protein>
<dbReference type="CDD" id="cd06222">
    <property type="entry name" value="RNase_H_like"/>
    <property type="match status" value="1"/>
</dbReference>
<accession>A0A3L6PEA9</accession>
<dbReference type="InterPro" id="IPR052929">
    <property type="entry name" value="RNase_H-like_EbsB-rel"/>
</dbReference>
<dbReference type="Pfam" id="PF13456">
    <property type="entry name" value="RVT_3"/>
    <property type="match status" value="1"/>
</dbReference>
<organism evidence="2 3">
    <name type="scientific">Panicum miliaceum</name>
    <name type="common">Proso millet</name>
    <name type="synonym">Broomcorn millet</name>
    <dbReference type="NCBI Taxonomy" id="4540"/>
    <lineage>
        <taxon>Eukaryota</taxon>
        <taxon>Viridiplantae</taxon>
        <taxon>Streptophyta</taxon>
        <taxon>Embryophyta</taxon>
        <taxon>Tracheophyta</taxon>
        <taxon>Spermatophyta</taxon>
        <taxon>Magnoliopsida</taxon>
        <taxon>Liliopsida</taxon>
        <taxon>Poales</taxon>
        <taxon>Poaceae</taxon>
        <taxon>PACMAD clade</taxon>
        <taxon>Panicoideae</taxon>
        <taxon>Panicodae</taxon>
        <taxon>Paniceae</taxon>
        <taxon>Panicinae</taxon>
        <taxon>Panicum</taxon>
        <taxon>Panicum sect. Panicum</taxon>
    </lineage>
</organism>
<dbReference type="AlphaFoldDB" id="A0A3L6PEA9"/>
<feature type="domain" description="RNase H type-1" evidence="1">
    <location>
        <begin position="58"/>
        <end position="124"/>
    </location>
</feature>
<evidence type="ECO:0000313" key="3">
    <source>
        <dbReference type="Proteomes" id="UP000275267"/>
    </source>
</evidence>
<name>A0A3L6PEA9_PANMI</name>
<gene>
    <name evidence="2" type="ORF">C2845_PM10G04620</name>
</gene>
<dbReference type="Gene3D" id="3.30.420.10">
    <property type="entry name" value="Ribonuclease H-like superfamily/Ribonuclease H"/>
    <property type="match status" value="1"/>
</dbReference>
<dbReference type="OrthoDB" id="597234at2759"/>
<keyword evidence="3" id="KW-1185">Reference proteome</keyword>
<comment type="caution">
    <text evidence="2">The sequence shown here is derived from an EMBL/GenBank/DDBJ whole genome shotgun (WGS) entry which is preliminary data.</text>
</comment>
<dbReference type="Proteomes" id="UP000275267">
    <property type="component" value="Unassembled WGS sequence"/>
</dbReference>
<dbReference type="STRING" id="4540.A0A3L6PEA9"/>
<evidence type="ECO:0000313" key="2">
    <source>
        <dbReference type="EMBL" id="RLM54746.1"/>
    </source>
</evidence>
<dbReference type="InterPro" id="IPR036397">
    <property type="entry name" value="RNaseH_sf"/>
</dbReference>
<dbReference type="EMBL" id="PQIB02000018">
    <property type="protein sequence ID" value="RLM54746.1"/>
    <property type="molecule type" value="Genomic_DNA"/>
</dbReference>
<proteinExistence type="predicted"/>
<reference evidence="3" key="1">
    <citation type="journal article" date="2019" name="Nat. Commun.">
        <title>The genome of broomcorn millet.</title>
        <authorList>
            <person name="Zou C."/>
            <person name="Miki D."/>
            <person name="Li D."/>
            <person name="Tang Q."/>
            <person name="Xiao L."/>
            <person name="Rajput S."/>
            <person name="Deng P."/>
            <person name="Jia W."/>
            <person name="Huang R."/>
            <person name="Zhang M."/>
            <person name="Sun Y."/>
            <person name="Hu J."/>
            <person name="Fu X."/>
            <person name="Schnable P.S."/>
            <person name="Li F."/>
            <person name="Zhang H."/>
            <person name="Feng B."/>
            <person name="Zhu X."/>
            <person name="Liu R."/>
            <person name="Schnable J.C."/>
            <person name="Zhu J.-K."/>
            <person name="Zhang H."/>
        </authorList>
    </citation>
    <scope>NUCLEOTIDE SEQUENCE [LARGE SCALE GENOMIC DNA]</scope>
</reference>
<dbReference type="SUPFAM" id="SSF53098">
    <property type="entry name" value="Ribonuclease H-like"/>
    <property type="match status" value="1"/>
</dbReference>
<evidence type="ECO:0000259" key="1">
    <source>
        <dbReference type="Pfam" id="PF13456"/>
    </source>
</evidence>
<dbReference type="InterPro" id="IPR012337">
    <property type="entry name" value="RNaseH-like_sf"/>
</dbReference>
<dbReference type="InterPro" id="IPR044730">
    <property type="entry name" value="RNase_H-like_dom_plant"/>
</dbReference>
<dbReference type="InterPro" id="IPR002156">
    <property type="entry name" value="RNaseH_domain"/>
</dbReference>
<dbReference type="GO" id="GO:0003676">
    <property type="term" value="F:nucleic acid binding"/>
    <property type="evidence" value="ECO:0007669"/>
    <property type="project" value="InterPro"/>
</dbReference>
<dbReference type="GO" id="GO:0004523">
    <property type="term" value="F:RNA-DNA hybrid ribonuclease activity"/>
    <property type="evidence" value="ECO:0007669"/>
    <property type="project" value="InterPro"/>
</dbReference>